<dbReference type="PANTHER" id="PTHR32060:SF30">
    <property type="entry name" value="CARBOXY-TERMINAL PROCESSING PROTEASE CTPA"/>
    <property type="match status" value="1"/>
</dbReference>
<keyword evidence="4" id="KW-1185">Reference proteome</keyword>
<proteinExistence type="predicted"/>
<dbReference type="SUPFAM" id="SSF50156">
    <property type="entry name" value="PDZ domain-like"/>
    <property type="match status" value="1"/>
</dbReference>
<evidence type="ECO:0000259" key="1">
    <source>
        <dbReference type="Pfam" id="PF03572"/>
    </source>
</evidence>
<gene>
    <name evidence="3" type="ORF">WJU22_18050</name>
</gene>
<feature type="domain" description="Tail specific protease" evidence="1">
    <location>
        <begin position="206"/>
        <end position="389"/>
    </location>
</feature>
<evidence type="ECO:0000259" key="2">
    <source>
        <dbReference type="Pfam" id="PF18294"/>
    </source>
</evidence>
<dbReference type="CDD" id="cd07561">
    <property type="entry name" value="Peptidase_S41_CPP_like"/>
    <property type="match status" value="1"/>
</dbReference>
<dbReference type="EMBL" id="CP150096">
    <property type="protein sequence ID" value="WZN44802.1"/>
    <property type="molecule type" value="Genomic_DNA"/>
</dbReference>
<evidence type="ECO:0000313" key="4">
    <source>
        <dbReference type="Proteomes" id="UP001449657"/>
    </source>
</evidence>
<dbReference type="SUPFAM" id="SSF52096">
    <property type="entry name" value="ClpP/crotonase"/>
    <property type="match status" value="1"/>
</dbReference>
<evidence type="ECO:0000313" key="3">
    <source>
        <dbReference type="EMBL" id="WZN44802.1"/>
    </source>
</evidence>
<dbReference type="InterPro" id="IPR005151">
    <property type="entry name" value="Tail-specific_protease"/>
</dbReference>
<dbReference type="RefSeq" id="WP_341839567.1">
    <property type="nucleotide sequence ID" value="NZ_CP150096.1"/>
</dbReference>
<dbReference type="InterPro" id="IPR036034">
    <property type="entry name" value="PDZ_sf"/>
</dbReference>
<dbReference type="Pfam" id="PF03572">
    <property type="entry name" value="Peptidase_S41"/>
    <property type="match status" value="1"/>
</dbReference>
<dbReference type="Gene3D" id="3.90.226.10">
    <property type="entry name" value="2-enoyl-CoA Hydratase, Chain A, domain 1"/>
    <property type="match status" value="1"/>
</dbReference>
<reference evidence="3 4" key="1">
    <citation type="submission" date="2024-03" db="EMBL/GenBank/DDBJ databases">
        <title>Chitinophaga caseinilytica sp. nov., a casein hydrolysing bacterium isolated from forest soil.</title>
        <authorList>
            <person name="Lee D.S."/>
            <person name="Han D.M."/>
            <person name="Baek J.H."/>
            <person name="Choi D.G."/>
            <person name="Jeon J.H."/>
            <person name="Jeon C.O."/>
        </authorList>
    </citation>
    <scope>NUCLEOTIDE SEQUENCE [LARGE SCALE GENOMIC DNA]</scope>
    <source>
        <strain evidence="3 4">KACC 19118</strain>
    </source>
</reference>
<sequence>MKPPLPIRCLVILVLLWTGCGRKGDLPAPAERDSIHRYNQWILDSMRRFYLWSEQLPANPEMQLAPPAFFHALRNPSDPFSWIVRQPGLPVPEGTFYHYGIHFALIQHPGWTKGLTGVMLYVSSGSAAERAGFSRGDYFLAVNGSPIRSREAAVLQASSGDVSITPAKAEGGVLMEMTPRQLAPLPGGSALLSSPVTFLHDGVRTIYLAYRSFQEYGDPSLLETFRKIRNTGAQELILDLRYNDGGSVATCAKLSALLAPALRGSDTYIKFEGNRLTGRFSRTLAEILRTSGQAAGSTMETLEAARLPLRRVFILTTRATVSSAELLINNLKPWTEVIHIGDTTFGKDLAGFILSSSQVPWKIQLIAYRLFNARGEGAYHDGILPTYKVNELQHLPLAPMAAAEDALTGKALSLIYPGRYRSPPDARNASMKAVYSSPHIQAAGASFPIIHQD</sequence>
<name>A0ABZ2YZR9_9BACT</name>
<dbReference type="Proteomes" id="UP001449657">
    <property type="component" value="Chromosome"/>
</dbReference>
<dbReference type="Pfam" id="PF18294">
    <property type="entry name" value="Pept_S41_N"/>
    <property type="match status" value="1"/>
</dbReference>
<organism evidence="3 4">
    <name type="scientific">Chitinophaga caseinilytica</name>
    <dbReference type="NCBI Taxonomy" id="2267521"/>
    <lineage>
        <taxon>Bacteria</taxon>
        <taxon>Pseudomonadati</taxon>
        <taxon>Bacteroidota</taxon>
        <taxon>Chitinophagia</taxon>
        <taxon>Chitinophagales</taxon>
        <taxon>Chitinophagaceae</taxon>
        <taxon>Chitinophaga</taxon>
    </lineage>
</organism>
<dbReference type="Gene3D" id="3.30.750.170">
    <property type="match status" value="1"/>
</dbReference>
<dbReference type="PANTHER" id="PTHR32060">
    <property type="entry name" value="TAIL-SPECIFIC PROTEASE"/>
    <property type="match status" value="1"/>
</dbReference>
<dbReference type="InterPro" id="IPR029045">
    <property type="entry name" value="ClpP/crotonase-like_dom_sf"/>
</dbReference>
<protein>
    <submittedName>
        <fullName evidence="3">S41 family peptidase</fullName>
    </submittedName>
</protein>
<dbReference type="PROSITE" id="PS51257">
    <property type="entry name" value="PROKAR_LIPOPROTEIN"/>
    <property type="match status" value="1"/>
</dbReference>
<feature type="domain" description="Peptidase S41 N-terminal" evidence="2">
    <location>
        <begin position="39"/>
        <end position="82"/>
    </location>
</feature>
<dbReference type="Gene3D" id="2.30.42.10">
    <property type="match status" value="1"/>
</dbReference>
<dbReference type="InterPro" id="IPR041613">
    <property type="entry name" value="Pept_S41_N"/>
</dbReference>
<accession>A0ABZ2YZR9</accession>